<dbReference type="InterPro" id="IPR015956">
    <property type="entry name" value="Peniciliin-bd_prot_C_sf"/>
</dbReference>
<keyword evidence="7" id="KW-0732">Signal</keyword>
<dbReference type="SMART" id="SM00936">
    <property type="entry name" value="PBP5_C"/>
    <property type="match status" value="1"/>
</dbReference>
<keyword evidence="18" id="KW-1185">Reference proteome</keyword>
<sequence>MLRHERWTVQLRIAALFFAIWGALLFTLPGAMAWAQAAMHQESAVPFPSGGAEAYLLMDAHSGRLLVSHNIDALREPASLTKMMTVYVAGRELNAGRLFMSDMVRVGRNAWRMTGSRMFLDLNSEVSVAALLHGIIVQSGNDASVALAEHIAGSEGEFVKMMNQAALDLGMTSTNFANATGLPAPGVHTTARDLARLSLALMHEHPYLYSLHSVREFEHNNIKQTNRNRLLHRDPSVDGIKTGYTRAAGYCQATSAQRGEMRLIAVVLGCDSVAARTRLNQQLLEYGFNRYETHRLYARNEPLGSVKLWKARQSELSYGIQDDIFITIPKGQIDVLDRRISLSLIDPVFGPVLRGQKVGTLQVALGEEVLAEQDLLALTEADEAGFFSQMVDTVRLLLLRNNLLHVMSP</sequence>
<dbReference type="GO" id="GO:0009002">
    <property type="term" value="F:serine-type D-Ala-D-Ala carboxypeptidase activity"/>
    <property type="evidence" value="ECO:0007669"/>
    <property type="project" value="UniProtKB-EC"/>
</dbReference>
<comment type="function">
    <text evidence="1">Removes C-terminal D-alanyl residues from sugar-peptide cell wall precursors.</text>
</comment>
<evidence type="ECO:0000313" key="17">
    <source>
        <dbReference type="EMBL" id="SDB29810.1"/>
    </source>
</evidence>
<evidence type="ECO:0000256" key="6">
    <source>
        <dbReference type="ARBA" id="ARBA00022670"/>
    </source>
</evidence>
<dbReference type="UniPathway" id="UPA00219"/>
<dbReference type="InterPro" id="IPR012907">
    <property type="entry name" value="Peptidase_S11_C"/>
</dbReference>
<dbReference type="AlphaFoldDB" id="A0A1G6CAD1"/>
<dbReference type="PANTHER" id="PTHR21581">
    <property type="entry name" value="D-ALANYL-D-ALANINE CARBOXYPEPTIDASE"/>
    <property type="match status" value="1"/>
</dbReference>
<proteinExistence type="inferred from homology"/>
<dbReference type="STRING" id="617002.SAMN05660653_01439"/>
<feature type="active site" description="Acyl-ester intermediate" evidence="13">
    <location>
        <position position="79"/>
    </location>
</feature>
<feature type="domain" description="Peptidase S11 D-Ala-D-Ala carboxypeptidase A C-terminal" evidence="16">
    <location>
        <begin position="291"/>
        <end position="383"/>
    </location>
</feature>
<evidence type="ECO:0000256" key="8">
    <source>
        <dbReference type="ARBA" id="ARBA00022801"/>
    </source>
</evidence>
<dbReference type="InterPro" id="IPR037167">
    <property type="entry name" value="Peptidase_S11_C_sf"/>
</dbReference>
<dbReference type="Gene3D" id="2.60.410.10">
    <property type="entry name" value="D-Ala-D-Ala carboxypeptidase, C-terminal domain"/>
    <property type="match status" value="1"/>
</dbReference>
<dbReference type="GO" id="GO:0006508">
    <property type="term" value="P:proteolysis"/>
    <property type="evidence" value="ECO:0007669"/>
    <property type="project" value="UniProtKB-KW"/>
</dbReference>
<reference evidence="17 18" key="1">
    <citation type="submission" date="2016-10" db="EMBL/GenBank/DDBJ databases">
        <authorList>
            <person name="de Groot N.N."/>
        </authorList>
    </citation>
    <scope>NUCLEOTIDE SEQUENCE [LARGE SCALE GENOMIC DNA]</scope>
    <source>
        <strain evidence="17 18">ASO4-2</strain>
    </source>
</reference>
<evidence type="ECO:0000256" key="9">
    <source>
        <dbReference type="ARBA" id="ARBA00022960"/>
    </source>
</evidence>
<evidence type="ECO:0000256" key="5">
    <source>
        <dbReference type="ARBA" id="ARBA00022645"/>
    </source>
</evidence>
<evidence type="ECO:0000256" key="11">
    <source>
        <dbReference type="ARBA" id="ARBA00023316"/>
    </source>
</evidence>
<dbReference type="Proteomes" id="UP000198771">
    <property type="component" value="Unassembled WGS sequence"/>
</dbReference>
<dbReference type="RefSeq" id="WP_161946226.1">
    <property type="nucleotide sequence ID" value="NZ_FMXO01000007.1"/>
</dbReference>
<evidence type="ECO:0000256" key="2">
    <source>
        <dbReference type="ARBA" id="ARBA00004752"/>
    </source>
</evidence>
<keyword evidence="5 17" id="KW-0121">Carboxypeptidase</keyword>
<keyword evidence="10" id="KW-0573">Peptidoglycan synthesis</keyword>
<dbReference type="GO" id="GO:0008360">
    <property type="term" value="P:regulation of cell shape"/>
    <property type="evidence" value="ECO:0007669"/>
    <property type="project" value="UniProtKB-KW"/>
</dbReference>
<dbReference type="Pfam" id="PF00768">
    <property type="entry name" value="Peptidase_S11"/>
    <property type="match status" value="1"/>
</dbReference>
<feature type="active site" evidence="13">
    <location>
        <position position="139"/>
    </location>
</feature>
<dbReference type="InterPro" id="IPR001967">
    <property type="entry name" value="Peptidase_S11_N"/>
</dbReference>
<protein>
    <recommendedName>
        <fullName evidence="4">serine-type D-Ala-D-Ala carboxypeptidase</fullName>
        <ecNumber evidence="4">3.4.16.4</ecNumber>
    </recommendedName>
</protein>
<keyword evidence="8" id="KW-0378">Hydrolase</keyword>
<keyword evidence="11" id="KW-0961">Cell wall biogenesis/degradation</keyword>
<dbReference type="EMBL" id="FMXO01000007">
    <property type="protein sequence ID" value="SDB29810.1"/>
    <property type="molecule type" value="Genomic_DNA"/>
</dbReference>
<name>A0A1G6CAD1_9BACT</name>
<accession>A0A1G6CAD1</accession>
<evidence type="ECO:0000256" key="1">
    <source>
        <dbReference type="ARBA" id="ARBA00003217"/>
    </source>
</evidence>
<evidence type="ECO:0000256" key="12">
    <source>
        <dbReference type="ARBA" id="ARBA00034000"/>
    </source>
</evidence>
<evidence type="ECO:0000256" key="4">
    <source>
        <dbReference type="ARBA" id="ARBA00012448"/>
    </source>
</evidence>
<comment type="pathway">
    <text evidence="2">Cell wall biogenesis; peptidoglycan biosynthesis.</text>
</comment>
<dbReference type="Pfam" id="PF07943">
    <property type="entry name" value="PBP5_C"/>
    <property type="match status" value="1"/>
</dbReference>
<dbReference type="SUPFAM" id="SSF69189">
    <property type="entry name" value="Penicillin-binding protein associated domain"/>
    <property type="match status" value="1"/>
</dbReference>
<evidence type="ECO:0000256" key="7">
    <source>
        <dbReference type="ARBA" id="ARBA00022729"/>
    </source>
</evidence>
<organism evidence="17 18">
    <name type="scientific">Desulfonatronum thiosulfatophilum</name>
    <dbReference type="NCBI Taxonomy" id="617002"/>
    <lineage>
        <taxon>Bacteria</taxon>
        <taxon>Pseudomonadati</taxon>
        <taxon>Thermodesulfobacteriota</taxon>
        <taxon>Desulfovibrionia</taxon>
        <taxon>Desulfovibrionales</taxon>
        <taxon>Desulfonatronaceae</taxon>
        <taxon>Desulfonatronum</taxon>
    </lineage>
</organism>
<evidence type="ECO:0000256" key="15">
    <source>
        <dbReference type="RuleBase" id="RU004016"/>
    </source>
</evidence>
<comment type="similarity">
    <text evidence="3 15">Belongs to the peptidase S11 family.</text>
</comment>
<keyword evidence="6" id="KW-0645">Protease</keyword>
<dbReference type="PRINTS" id="PR00725">
    <property type="entry name" value="DADACBPTASE1"/>
</dbReference>
<dbReference type="OrthoDB" id="9795979at2"/>
<evidence type="ECO:0000259" key="16">
    <source>
        <dbReference type="SMART" id="SM00936"/>
    </source>
</evidence>
<evidence type="ECO:0000256" key="13">
    <source>
        <dbReference type="PIRSR" id="PIRSR618044-1"/>
    </source>
</evidence>
<evidence type="ECO:0000256" key="14">
    <source>
        <dbReference type="PIRSR" id="PIRSR618044-2"/>
    </source>
</evidence>
<comment type="catalytic activity">
    <reaction evidence="12">
        <text>Preferential cleavage: (Ac)2-L-Lys-D-Ala-|-D-Ala. Also transpeptidation of peptidyl-alanyl moieties that are N-acyl substituents of D-alanine.</text>
        <dbReference type="EC" id="3.4.16.4"/>
    </reaction>
</comment>
<dbReference type="PANTHER" id="PTHR21581:SF6">
    <property type="entry name" value="TRAFFICKING PROTEIN PARTICLE COMPLEX SUBUNIT 12"/>
    <property type="match status" value="1"/>
</dbReference>
<dbReference type="Gene3D" id="3.40.710.10">
    <property type="entry name" value="DD-peptidase/beta-lactamase superfamily"/>
    <property type="match status" value="1"/>
</dbReference>
<dbReference type="InterPro" id="IPR018044">
    <property type="entry name" value="Peptidase_S11"/>
</dbReference>
<gene>
    <name evidence="17" type="ORF">SAMN05660653_01439</name>
</gene>
<dbReference type="GO" id="GO:0071555">
    <property type="term" value="P:cell wall organization"/>
    <property type="evidence" value="ECO:0007669"/>
    <property type="project" value="UniProtKB-KW"/>
</dbReference>
<dbReference type="SUPFAM" id="SSF56601">
    <property type="entry name" value="beta-lactamase/transpeptidase-like"/>
    <property type="match status" value="1"/>
</dbReference>
<evidence type="ECO:0000256" key="10">
    <source>
        <dbReference type="ARBA" id="ARBA00022984"/>
    </source>
</evidence>
<feature type="active site" description="Proton acceptor" evidence="13">
    <location>
        <position position="82"/>
    </location>
</feature>
<feature type="binding site" evidence="14">
    <location>
        <position position="241"/>
    </location>
    <ligand>
        <name>substrate</name>
    </ligand>
</feature>
<evidence type="ECO:0000313" key="18">
    <source>
        <dbReference type="Proteomes" id="UP000198771"/>
    </source>
</evidence>
<dbReference type="EC" id="3.4.16.4" evidence="4"/>
<dbReference type="InterPro" id="IPR012338">
    <property type="entry name" value="Beta-lactam/transpept-like"/>
</dbReference>
<dbReference type="GO" id="GO:0009252">
    <property type="term" value="P:peptidoglycan biosynthetic process"/>
    <property type="evidence" value="ECO:0007669"/>
    <property type="project" value="UniProtKB-UniPathway"/>
</dbReference>
<evidence type="ECO:0000256" key="3">
    <source>
        <dbReference type="ARBA" id="ARBA00007164"/>
    </source>
</evidence>
<keyword evidence="9" id="KW-0133">Cell shape</keyword>